<dbReference type="InterPro" id="IPR001179">
    <property type="entry name" value="PPIase_FKBP_dom"/>
</dbReference>
<keyword evidence="9" id="KW-1185">Reference proteome</keyword>
<dbReference type="KEGG" id="gtt:GUITHDRAFT_86695"/>
<feature type="domain" description="PPIase FKBP-type" evidence="6">
    <location>
        <begin position="19"/>
        <end position="109"/>
    </location>
</feature>
<dbReference type="EMBL" id="JH992994">
    <property type="protein sequence ID" value="EKX46467.1"/>
    <property type="molecule type" value="Genomic_DNA"/>
</dbReference>
<dbReference type="HOGENOM" id="CLU_013615_12_2_1"/>
<dbReference type="STRING" id="905079.L1JDT2"/>
<dbReference type="EC" id="5.2.1.8" evidence="2 5"/>
<evidence type="ECO:0000256" key="2">
    <source>
        <dbReference type="ARBA" id="ARBA00013194"/>
    </source>
</evidence>
<evidence type="ECO:0000259" key="6">
    <source>
        <dbReference type="PROSITE" id="PS50059"/>
    </source>
</evidence>
<evidence type="ECO:0000313" key="8">
    <source>
        <dbReference type="EnsemblProtists" id="EKX46467"/>
    </source>
</evidence>
<reference evidence="7 9" key="1">
    <citation type="journal article" date="2012" name="Nature">
        <title>Algal genomes reveal evolutionary mosaicism and the fate of nucleomorphs.</title>
        <authorList>
            <consortium name="DOE Joint Genome Institute"/>
            <person name="Curtis B.A."/>
            <person name="Tanifuji G."/>
            <person name="Burki F."/>
            <person name="Gruber A."/>
            <person name="Irimia M."/>
            <person name="Maruyama S."/>
            <person name="Arias M.C."/>
            <person name="Ball S.G."/>
            <person name="Gile G.H."/>
            <person name="Hirakawa Y."/>
            <person name="Hopkins J.F."/>
            <person name="Kuo A."/>
            <person name="Rensing S.A."/>
            <person name="Schmutz J."/>
            <person name="Symeonidi A."/>
            <person name="Elias M."/>
            <person name="Eveleigh R.J."/>
            <person name="Herman E.K."/>
            <person name="Klute M.J."/>
            <person name="Nakayama T."/>
            <person name="Obornik M."/>
            <person name="Reyes-Prieto A."/>
            <person name="Armbrust E.V."/>
            <person name="Aves S.J."/>
            <person name="Beiko R.G."/>
            <person name="Coutinho P."/>
            <person name="Dacks J.B."/>
            <person name="Durnford D.G."/>
            <person name="Fast N.M."/>
            <person name="Green B.R."/>
            <person name="Grisdale C.J."/>
            <person name="Hempel F."/>
            <person name="Henrissat B."/>
            <person name="Hoppner M.P."/>
            <person name="Ishida K."/>
            <person name="Kim E."/>
            <person name="Koreny L."/>
            <person name="Kroth P.G."/>
            <person name="Liu Y."/>
            <person name="Malik S.B."/>
            <person name="Maier U.G."/>
            <person name="McRose D."/>
            <person name="Mock T."/>
            <person name="Neilson J.A."/>
            <person name="Onodera N.T."/>
            <person name="Poole A.M."/>
            <person name="Pritham E.J."/>
            <person name="Richards T.A."/>
            <person name="Rocap G."/>
            <person name="Roy S.W."/>
            <person name="Sarai C."/>
            <person name="Schaack S."/>
            <person name="Shirato S."/>
            <person name="Slamovits C.H."/>
            <person name="Spencer D.F."/>
            <person name="Suzuki S."/>
            <person name="Worden A.Z."/>
            <person name="Zauner S."/>
            <person name="Barry K."/>
            <person name="Bell C."/>
            <person name="Bharti A.K."/>
            <person name="Crow J.A."/>
            <person name="Grimwood J."/>
            <person name="Kramer R."/>
            <person name="Lindquist E."/>
            <person name="Lucas S."/>
            <person name="Salamov A."/>
            <person name="McFadden G.I."/>
            <person name="Lane C.E."/>
            <person name="Keeling P.J."/>
            <person name="Gray M.W."/>
            <person name="Grigoriev I.V."/>
            <person name="Archibald J.M."/>
        </authorList>
    </citation>
    <scope>NUCLEOTIDE SEQUENCE</scope>
    <source>
        <strain evidence="7 9">CCMP2712</strain>
    </source>
</reference>
<sequence>MPVSKTIVKKGNGAEVSRGQYVTVHCKGSFQNGVVFWDTKDPMYDVFEFQVGKQQVIKGWDEAIPGMRVGEIATITCGPDTAYGSQGFEAWGIPPHATLVFEIEIVACREQRYL</sequence>
<dbReference type="InterPro" id="IPR046357">
    <property type="entry name" value="PPIase_dom_sf"/>
</dbReference>
<dbReference type="Gene3D" id="3.10.50.40">
    <property type="match status" value="1"/>
</dbReference>
<comment type="catalytic activity">
    <reaction evidence="1 5">
        <text>[protein]-peptidylproline (omega=180) = [protein]-peptidylproline (omega=0)</text>
        <dbReference type="Rhea" id="RHEA:16237"/>
        <dbReference type="Rhea" id="RHEA-COMP:10747"/>
        <dbReference type="Rhea" id="RHEA-COMP:10748"/>
        <dbReference type="ChEBI" id="CHEBI:83833"/>
        <dbReference type="ChEBI" id="CHEBI:83834"/>
        <dbReference type="EC" id="5.2.1.8"/>
    </reaction>
</comment>
<dbReference type="OrthoDB" id="1902587at2759"/>
<dbReference type="AlphaFoldDB" id="L1JDT2"/>
<keyword evidence="4 5" id="KW-0413">Isomerase</keyword>
<dbReference type="Pfam" id="PF00254">
    <property type="entry name" value="FKBP_C"/>
    <property type="match status" value="1"/>
</dbReference>
<reference evidence="9" key="2">
    <citation type="submission" date="2012-11" db="EMBL/GenBank/DDBJ databases">
        <authorList>
            <person name="Kuo A."/>
            <person name="Curtis B.A."/>
            <person name="Tanifuji G."/>
            <person name="Burki F."/>
            <person name="Gruber A."/>
            <person name="Irimia M."/>
            <person name="Maruyama S."/>
            <person name="Arias M.C."/>
            <person name="Ball S.G."/>
            <person name="Gile G.H."/>
            <person name="Hirakawa Y."/>
            <person name="Hopkins J.F."/>
            <person name="Rensing S.A."/>
            <person name="Schmutz J."/>
            <person name="Symeonidi A."/>
            <person name="Elias M."/>
            <person name="Eveleigh R.J."/>
            <person name="Herman E.K."/>
            <person name="Klute M.J."/>
            <person name="Nakayama T."/>
            <person name="Obornik M."/>
            <person name="Reyes-Prieto A."/>
            <person name="Armbrust E.V."/>
            <person name="Aves S.J."/>
            <person name="Beiko R.G."/>
            <person name="Coutinho P."/>
            <person name="Dacks J.B."/>
            <person name="Durnford D.G."/>
            <person name="Fast N.M."/>
            <person name="Green B.R."/>
            <person name="Grisdale C."/>
            <person name="Hempe F."/>
            <person name="Henrissat B."/>
            <person name="Hoppner M.P."/>
            <person name="Ishida K.-I."/>
            <person name="Kim E."/>
            <person name="Koreny L."/>
            <person name="Kroth P.G."/>
            <person name="Liu Y."/>
            <person name="Malik S.-B."/>
            <person name="Maier U.G."/>
            <person name="McRose D."/>
            <person name="Mock T."/>
            <person name="Neilson J.A."/>
            <person name="Onodera N.T."/>
            <person name="Poole A.M."/>
            <person name="Pritham E.J."/>
            <person name="Richards T.A."/>
            <person name="Rocap G."/>
            <person name="Roy S.W."/>
            <person name="Sarai C."/>
            <person name="Schaack S."/>
            <person name="Shirato S."/>
            <person name="Slamovits C.H."/>
            <person name="Spencer D.F."/>
            <person name="Suzuki S."/>
            <person name="Worden A.Z."/>
            <person name="Zauner S."/>
            <person name="Barry K."/>
            <person name="Bell C."/>
            <person name="Bharti A.K."/>
            <person name="Crow J.A."/>
            <person name="Grimwood J."/>
            <person name="Kramer R."/>
            <person name="Lindquist E."/>
            <person name="Lucas S."/>
            <person name="Salamov A."/>
            <person name="McFadden G.I."/>
            <person name="Lane C.E."/>
            <person name="Keeling P.J."/>
            <person name="Gray M.W."/>
            <person name="Grigoriev I.V."/>
            <person name="Archibald J.M."/>
        </authorList>
    </citation>
    <scope>NUCLEOTIDE SEQUENCE</scope>
    <source>
        <strain evidence="9">CCMP2712</strain>
    </source>
</reference>
<evidence type="ECO:0000256" key="5">
    <source>
        <dbReference type="PROSITE-ProRule" id="PRU00277"/>
    </source>
</evidence>
<dbReference type="eggNOG" id="KOG0544">
    <property type="taxonomic scope" value="Eukaryota"/>
</dbReference>
<dbReference type="PROSITE" id="PS50059">
    <property type="entry name" value="FKBP_PPIASE"/>
    <property type="match status" value="1"/>
</dbReference>
<proteinExistence type="predicted"/>
<dbReference type="RefSeq" id="XP_005833447.1">
    <property type="nucleotide sequence ID" value="XM_005833390.1"/>
</dbReference>
<evidence type="ECO:0000256" key="4">
    <source>
        <dbReference type="ARBA" id="ARBA00023235"/>
    </source>
</evidence>
<keyword evidence="3 5" id="KW-0697">Rotamase</keyword>
<evidence type="ECO:0000256" key="1">
    <source>
        <dbReference type="ARBA" id="ARBA00000971"/>
    </source>
</evidence>
<dbReference type="OMA" id="RIFWPAK"/>
<dbReference type="GeneID" id="17303147"/>
<reference evidence="8" key="3">
    <citation type="submission" date="2015-06" db="UniProtKB">
        <authorList>
            <consortium name="EnsemblProtists"/>
        </authorList>
    </citation>
    <scope>IDENTIFICATION</scope>
</reference>
<dbReference type="PANTHER" id="PTHR10516:SF443">
    <property type="entry name" value="FK506-BINDING PROTEIN 59-RELATED"/>
    <property type="match status" value="1"/>
</dbReference>
<gene>
    <name evidence="7" type="ORF">GUITHDRAFT_86695</name>
</gene>
<protein>
    <recommendedName>
        <fullName evidence="2 5">peptidylprolyl isomerase</fullName>
        <ecNumber evidence="2 5">5.2.1.8</ecNumber>
    </recommendedName>
</protein>
<dbReference type="EnsemblProtists" id="EKX46467">
    <property type="protein sequence ID" value="EKX46467"/>
    <property type="gene ID" value="GUITHDRAFT_86695"/>
</dbReference>
<dbReference type="GO" id="GO:0003755">
    <property type="term" value="F:peptidyl-prolyl cis-trans isomerase activity"/>
    <property type="evidence" value="ECO:0007669"/>
    <property type="project" value="UniProtKB-KW"/>
</dbReference>
<dbReference type="PaxDb" id="55529-EKX46467"/>
<organism evidence="7">
    <name type="scientific">Guillardia theta (strain CCMP2712)</name>
    <name type="common">Cryptophyte</name>
    <dbReference type="NCBI Taxonomy" id="905079"/>
    <lineage>
        <taxon>Eukaryota</taxon>
        <taxon>Cryptophyceae</taxon>
        <taxon>Pyrenomonadales</taxon>
        <taxon>Geminigeraceae</taxon>
        <taxon>Guillardia</taxon>
    </lineage>
</organism>
<dbReference type="GO" id="GO:0005737">
    <property type="term" value="C:cytoplasm"/>
    <property type="evidence" value="ECO:0007669"/>
    <property type="project" value="TreeGrafter"/>
</dbReference>
<dbReference type="SUPFAM" id="SSF54534">
    <property type="entry name" value="FKBP-like"/>
    <property type="match status" value="1"/>
</dbReference>
<evidence type="ECO:0000313" key="7">
    <source>
        <dbReference type="EMBL" id="EKX46467.1"/>
    </source>
</evidence>
<name>L1JDT2_GUITC</name>
<dbReference type="Proteomes" id="UP000011087">
    <property type="component" value="Unassembled WGS sequence"/>
</dbReference>
<evidence type="ECO:0000313" key="9">
    <source>
        <dbReference type="Proteomes" id="UP000011087"/>
    </source>
</evidence>
<dbReference type="InterPro" id="IPR050689">
    <property type="entry name" value="FKBP-type_PPIase"/>
</dbReference>
<evidence type="ECO:0000256" key="3">
    <source>
        <dbReference type="ARBA" id="ARBA00023110"/>
    </source>
</evidence>
<accession>L1JDT2</accession>
<dbReference type="PANTHER" id="PTHR10516">
    <property type="entry name" value="PEPTIDYL-PROLYL CIS-TRANS ISOMERASE"/>
    <property type="match status" value="1"/>
</dbReference>